<keyword evidence="2" id="KW-1185">Reference proteome</keyword>
<dbReference type="Proteomes" id="UP000305401">
    <property type="component" value="Unassembled WGS sequence"/>
</dbReference>
<proteinExistence type="predicted"/>
<protein>
    <submittedName>
        <fullName evidence="1">Uncharacterized protein</fullName>
    </submittedName>
</protein>
<gene>
    <name evidence="1" type="ORF">E5990_02820</name>
</gene>
<name>A0AC61S6U3_9BACT</name>
<sequence length="877" mass="98318">MKHTYLIILIYCSLTASAISNNSIAKSVTNGYAVGTIAGQANVTPTGCATYTIPLDLPKGCGELTPELSITYNSMSNIGNMGWGFSLEGLSSITRVPCDLFHDNQVTAVNFSDTDNYALDGIRLLRNSSNDTVFYPEINNFARVVSVSPTNPQKFTVYSPDGTITQYGYTSDSQVQGTNEDTGKVLTWKANRVSDSNGNYYTITYSETSDRFPTKINYSANSKGGIEPTLSVEFSFSRSSFATDAAYINSTAIKTGSYLYEIKINKGTKCLRKYDLTYNNSIYPILQSIKLTGSDGITSYNPTTFTWNTSTETTYDSQTDAANRPTMYTLGGDKTIKRAYDINTGRPTRINNASQIIHTYSYDCLGNMLSHSDSINNQSETFRYDNLYRLIKVRQANNSYDEYQYDGAGNLLFKSSLGTLNYLDESNKIDFINADSTHLKQWPTIEYSSFNKVTKIKNSLSSYSIRYGLDQEPESTTDMFAAIITKKIFGKYYDSSNTYSDGEFIKSNICHIFAGDKEICTVENGNINGDLYKYYDAMGSVIGTIKQSTGKLTEYSYDAWGRARDAKNWTRYTMHYPDGAGYCGHEYISNYQIINMSGRMYDPIVGRFISPDPHVQDPSNSQNLNRYVYCLNNPLKYTDPTGEFFIIDDFLIGMVKGLVKGGWKRGWKEAAKLSSNSAKIWAGLIATGAGRNFWTASLELLSRFTYQSIQTTIGFTLMHGYNSIGGAINETGYVRTRYGAVVLPTRALGIGKAFTSGNYITANIKTKADPNNPTFQHEYGHYLQSLQLGPAYTSFISIPSLLNAAIGDNHKTQPYEMDANRRSFKFFHNKYPALAWYFFSNPLYCKQIKRSKESDNISQQDFNNNPYSMGYNEIYNW</sequence>
<organism evidence="1 2">
    <name type="scientific">Muribaculum caecicola</name>
    <dbReference type="NCBI Taxonomy" id="3038144"/>
    <lineage>
        <taxon>Bacteria</taxon>
        <taxon>Pseudomonadati</taxon>
        <taxon>Bacteroidota</taxon>
        <taxon>Bacteroidia</taxon>
        <taxon>Bacteroidales</taxon>
        <taxon>Muribaculaceae</taxon>
        <taxon>Muribaculum</taxon>
    </lineage>
</organism>
<evidence type="ECO:0000313" key="2">
    <source>
        <dbReference type="Proteomes" id="UP000305401"/>
    </source>
</evidence>
<evidence type="ECO:0000313" key="1">
    <source>
        <dbReference type="EMBL" id="THG54417.1"/>
    </source>
</evidence>
<accession>A0AC61S6U3</accession>
<reference evidence="1" key="1">
    <citation type="submission" date="2019-04" db="EMBL/GenBank/DDBJ databases">
        <title>Microbes associate with the intestines of laboratory mice.</title>
        <authorList>
            <person name="Navarre W."/>
            <person name="Wong E."/>
            <person name="Huang K.C."/>
            <person name="Tropini C."/>
            <person name="Ng K."/>
            <person name="Yu B."/>
        </authorList>
    </citation>
    <scope>NUCLEOTIDE SEQUENCE</scope>
    <source>
        <strain evidence="1">NM86_A22</strain>
    </source>
</reference>
<dbReference type="EMBL" id="SSTG01000019">
    <property type="protein sequence ID" value="THG54417.1"/>
    <property type="molecule type" value="Genomic_DNA"/>
</dbReference>
<comment type="caution">
    <text evidence="1">The sequence shown here is derived from an EMBL/GenBank/DDBJ whole genome shotgun (WGS) entry which is preliminary data.</text>
</comment>